<name>A0ABD2K7Q7_HETSC</name>
<dbReference type="Proteomes" id="UP001620645">
    <property type="component" value="Unassembled WGS sequence"/>
</dbReference>
<reference evidence="2 3" key="1">
    <citation type="submission" date="2024-10" db="EMBL/GenBank/DDBJ databases">
        <authorList>
            <person name="Kim D."/>
        </authorList>
    </citation>
    <scope>NUCLEOTIDE SEQUENCE [LARGE SCALE GENOMIC DNA]</scope>
    <source>
        <strain evidence="2">Taebaek</strain>
    </source>
</reference>
<keyword evidence="3" id="KW-1185">Reference proteome</keyword>
<protein>
    <recommendedName>
        <fullName evidence="4">Protein aurora borealis</fullName>
    </recommendedName>
</protein>
<dbReference type="AlphaFoldDB" id="A0ABD2K7Q7"/>
<feature type="compositionally biased region" description="Basic and acidic residues" evidence="1">
    <location>
        <begin position="1"/>
        <end position="11"/>
    </location>
</feature>
<dbReference type="InterPro" id="IPR023252">
    <property type="entry name" value="Aurora_borealis_protein"/>
</dbReference>
<dbReference type="Pfam" id="PF15280">
    <property type="entry name" value="BORA_N"/>
    <property type="match status" value="1"/>
</dbReference>
<evidence type="ECO:0000313" key="2">
    <source>
        <dbReference type="EMBL" id="KAL3098936.1"/>
    </source>
</evidence>
<proteinExistence type="predicted"/>
<accession>A0ABD2K7Q7</accession>
<evidence type="ECO:0000313" key="3">
    <source>
        <dbReference type="Proteomes" id="UP001620645"/>
    </source>
</evidence>
<organism evidence="2 3">
    <name type="scientific">Heterodera schachtii</name>
    <name type="common">Sugarbeet cyst nematode worm</name>
    <name type="synonym">Tylenchus schachtii</name>
    <dbReference type="NCBI Taxonomy" id="97005"/>
    <lineage>
        <taxon>Eukaryota</taxon>
        <taxon>Metazoa</taxon>
        <taxon>Ecdysozoa</taxon>
        <taxon>Nematoda</taxon>
        <taxon>Chromadorea</taxon>
        <taxon>Rhabditida</taxon>
        <taxon>Tylenchina</taxon>
        <taxon>Tylenchomorpha</taxon>
        <taxon>Tylenchoidea</taxon>
        <taxon>Heteroderidae</taxon>
        <taxon>Heteroderinae</taxon>
        <taxon>Heterodera</taxon>
    </lineage>
</organism>
<evidence type="ECO:0000256" key="1">
    <source>
        <dbReference type="SAM" id="MobiDB-lite"/>
    </source>
</evidence>
<sequence>MSNDNDKKDESSISTNTLVNKEKAAIVQESSFVTPGIFRRRKMLTGRQLNDEGNNEAKEKSEDFKWSIDQIAKIQPIEFDETEEFSLPPENWDPCAKFKTPQFENVDHFWTHNNLIAPSPELFATASALRRVQPSASSPTASPFQLALSPFGSGPSCSSKCSLSDSTFMSPTMMLTHSQMSESTKAKMFTAKEELTTTSAGNGDTKENMIADGSEDFEQLERSLSFEVADCIAADMDDGEGFVFMEMRKEGPSVDLVEE</sequence>
<gene>
    <name evidence="2" type="ORF">niasHS_000924</name>
</gene>
<dbReference type="EMBL" id="JBICCN010000042">
    <property type="protein sequence ID" value="KAL3098936.1"/>
    <property type="molecule type" value="Genomic_DNA"/>
</dbReference>
<feature type="region of interest" description="Disordered" evidence="1">
    <location>
        <begin position="1"/>
        <end position="20"/>
    </location>
</feature>
<evidence type="ECO:0008006" key="4">
    <source>
        <dbReference type="Google" id="ProtNLM"/>
    </source>
</evidence>
<comment type="caution">
    <text evidence="2">The sequence shown here is derived from an EMBL/GenBank/DDBJ whole genome shotgun (WGS) entry which is preliminary data.</text>
</comment>